<proteinExistence type="predicted"/>
<dbReference type="Proteomes" id="UP001160148">
    <property type="component" value="Unassembled WGS sequence"/>
</dbReference>
<keyword evidence="2" id="KW-1185">Reference proteome</keyword>
<dbReference type="AlphaFoldDB" id="A0AAV0XDI4"/>
<gene>
    <name evidence="1" type="ORF">MEUPH1_LOCUS21020</name>
</gene>
<comment type="caution">
    <text evidence="1">The sequence shown here is derived from an EMBL/GenBank/DDBJ whole genome shotgun (WGS) entry which is preliminary data.</text>
</comment>
<name>A0AAV0XDI4_9HEMI</name>
<reference evidence="1 2" key="1">
    <citation type="submission" date="2023-01" db="EMBL/GenBank/DDBJ databases">
        <authorList>
            <person name="Whitehead M."/>
        </authorList>
    </citation>
    <scope>NUCLEOTIDE SEQUENCE [LARGE SCALE GENOMIC DNA]</scope>
</reference>
<sequence length="457" mass="53040">MGQRPTAGFSEINLDNLDSLDTTSQISNKDGCKVSDYAKHHVIPFATIKEFVNLVLRDPLVQIEGCRVIKNVGNKLKSIDIRNQLTQKDNSFLRLTQGEDIINQPTEKETFFVRLMLSKNEKGLKDIINNSQNPKVLTEHIQQFVTWFPGNIFIGPRPDKRGDDPGNDFEELAKYIIGEDRHNTLRLIHIKMVKCIDKFKLSSTKNVDYTLANEVLELFSKQSQYPVTQFYLNDWQEKWFIKINLKRNPKNKPVPDPSIKPRCVVSHYYRHNIIPWATIIDFFYLVIRDSLTPIGTRSRVIEEVKNKLASENTVKAINQPTEKDNFIVKLIQSKNEKGLQEVIKKSPSPEVVMNHIQQFVTWLPGNIFIGPEPNIRGDHPGNDFEKLAGYIISEAHHNLLKDMNTEMVNYINTFTSKNKRYSIVNKVLELFSKLLSYQVTQYDPDNWLSKWFIKKEY</sequence>
<protein>
    <submittedName>
        <fullName evidence="1">Uncharacterized protein</fullName>
    </submittedName>
</protein>
<organism evidence="1 2">
    <name type="scientific">Macrosiphum euphorbiae</name>
    <name type="common">potato aphid</name>
    <dbReference type="NCBI Taxonomy" id="13131"/>
    <lineage>
        <taxon>Eukaryota</taxon>
        <taxon>Metazoa</taxon>
        <taxon>Ecdysozoa</taxon>
        <taxon>Arthropoda</taxon>
        <taxon>Hexapoda</taxon>
        <taxon>Insecta</taxon>
        <taxon>Pterygota</taxon>
        <taxon>Neoptera</taxon>
        <taxon>Paraneoptera</taxon>
        <taxon>Hemiptera</taxon>
        <taxon>Sternorrhyncha</taxon>
        <taxon>Aphidomorpha</taxon>
        <taxon>Aphidoidea</taxon>
        <taxon>Aphididae</taxon>
        <taxon>Macrosiphini</taxon>
        <taxon>Macrosiphum</taxon>
    </lineage>
</organism>
<accession>A0AAV0XDI4</accession>
<evidence type="ECO:0000313" key="2">
    <source>
        <dbReference type="Proteomes" id="UP001160148"/>
    </source>
</evidence>
<dbReference type="EMBL" id="CARXXK010000004">
    <property type="protein sequence ID" value="CAI6366435.1"/>
    <property type="molecule type" value="Genomic_DNA"/>
</dbReference>
<evidence type="ECO:0000313" key="1">
    <source>
        <dbReference type="EMBL" id="CAI6366435.1"/>
    </source>
</evidence>